<evidence type="ECO:0000313" key="2">
    <source>
        <dbReference type="Proteomes" id="UP000093276"/>
    </source>
</evidence>
<dbReference type="AlphaFoldDB" id="A0AAC9D5M6"/>
<gene>
    <name evidence="1" type="ORF">BB050_04088</name>
</gene>
<dbReference type="GeneID" id="32309967"/>
<organism evidence="1 2">
    <name type="scientific">Flavobacterium anhuiense</name>
    <dbReference type="NCBI Taxonomy" id="459526"/>
    <lineage>
        <taxon>Bacteria</taxon>
        <taxon>Pseudomonadati</taxon>
        <taxon>Bacteroidota</taxon>
        <taxon>Flavobacteriia</taxon>
        <taxon>Flavobacteriales</taxon>
        <taxon>Flavobacteriaceae</taxon>
        <taxon>Flavobacterium</taxon>
    </lineage>
</organism>
<name>A0AAC9D5M6_9FLAO</name>
<evidence type="ECO:0000313" key="1">
    <source>
        <dbReference type="EMBL" id="AOC97166.1"/>
    </source>
</evidence>
<reference evidence="1 2" key="1">
    <citation type="submission" date="2016-08" db="EMBL/GenBank/DDBJ databases">
        <title>Complete genome sequence of Flavobacterium johnsoniae strain GSE09, a volatile-producing biocontrol agent isolated from cucumber (Cucumis sativus).</title>
        <authorList>
            <person name="Jeong J.-J."/>
            <person name="Oh J.Y."/>
            <person name="Jim Y.J."/>
            <person name="Sang M.K."/>
            <person name="Kim K.D."/>
        </authorList>
    </citation>
    <scope>NUCLEOTIDE SEQUENCE [LARGE SCALE GENOMIC DNA]</scope>
    <source>
        <strain evidence="1 2">GSE09</strain>
    </source>
</reference>
<proteinExistence type="predicted"/>
<sequence length="121" mass="14191">MKRNKGDILEARDRRFEAGKHYIIFYDGYDDNEFIAGVLTSTDNFPVNILMAALHFEERDKNGNDFKITYKNSKLVPAKLFKPEEWGPFEKVGQLTDEGIAFVDLHIGELQPEYWQNYIQR</sequence>
<dbReference type="EMBL" id="CP016907">
    <property type="protein sequence ID" value="AOC97166.1"/>
    <property type="molecule type" value="Genomic_DNA"/>
</dbReference>
<dbReference type="Proteomes" id="UP000093276">
    <property type="component" value="Chromosome"/>
</dbReference>
<dbReference type="KEGG" id="fjg:BB050_04088"/>
<accession>A0AAC9D5M6</accession>
<protein>
    <submittedName>
        <fullName evidence="1">Uncharacterized protein</fullName>
    </submittedName>
</protein>
<dbReference type="RefSeq" id="WP_066034886.1">
    <property type="nucleotide sequence ID" value="NZ_CP016907.1"/>
</dbReference>